<sequence>NRKSCRYIARMPGKAHSTVSRWVKRWETDRLSGRIHQYPKNRKPTTWITRSFIDEACAAFEKRFGLTISQGHLWTILSEAGFSRKTLERRMDSHARSQQCPSNSLGHHRLQGPGSPMTMPSEPEKLQAVKAFKRVAAATPRIASLTLDLLRIGIRPVTSANIQHWLAHSGELSVNVLAHGTDIVSEADLRAVRQLGNVHNPPATDTAYSKLKAHYGWIYDCADNDIIFKFWARMIVQQPAQ</sequence>
<proteinExistence type="predicted"/>
<evidence type="ECO:0008006" key="4">
    <source>
        <dbReference type="Google" id="ProtNLM"/>
    </source>
</evidence>
<protein>
    <recommendedName>
        <fullName evidence="4">Homeodomain-like protein</fullName>
    </recommendedName>
</protein>
<dbReference type="SUPFAM" id="SSF46689">
    <property type="entry name" value="Homeodomain-like"/>
    <property type="match status" value="1"/>
</dbReference>
<feature type="region of interest" description="Disordered" evidence="1">
    <location>
        <begin position="95"/>
        <end position="118"/>
    </location>
</feature>
<evidence type="ECO:0000313" key="2">
    <source>
        <dbReference type="EMBL" id="ORZ31052.1"/>
    </source>
</evidence>
<reference evidence="2 3" key="1">
    <citation type="submission" date="2016-07" db="EMBL/GenBank/DDBJ databases">
        <title>Pervasive Adenine N6-methylation of Active Genes in Fungi.</title>
        <authorList>
            <consortium name="DOE Joint Genome Institute"/>
            <person name="Mondo S.J."/>
            <person name="Dannebaum R.O."/>
            <person name="Kuo R.C."/>
            <person name="Labutti K."/>
            <person name="Haridas S."/>
            <person name="Kuo A."/>
            <person name="Salamov A."/>
            <person name="Ahrendt S.R."/>
            <person name="Lipzen A."/>
            <person name="Sullivan W."/>
            <person name="Andreopoulos W.B."/>
            <person name="Clum A."/>
            <person name="Lindquist E."/>
            <person name="Daum C."/>
            <person name="Ramamoorthy G.K."/>
            <person name="Gryganskyi A."/>
            <person name="Culley D."/>
            <person name="Magnuson J.K."/>
            <person name="James T.Y."/>
            <person name="O'Malley M.A."/>
            <person name="Stajich J.E."/>
            <person name="Spatafora J.W."/>
            <person name="Visel A."/>
            <person name="Grigoriev I.V."/>
        </authorList>
    </citation>
    <scope>NUCLEOTIDE SEQUENCE [LARGE SCALE GENOMIC DNA]</scope>
    <source>
        <strain evidence="2 3">PL171</strain>
    </source>
</reference>
<dbReference type="EMBL" id="MCFL01000067">
    <property type="protein sequence ID" value="ORZ31052.1"/>
    <property type="molecule type" value="Genomic_DNA"/>
</dbReference>
<evidence type="ECO:0000256" key="1">
    <source>
        <dbReference type="SAM" id="MobiDB-lite"/>
    </source>
</evidence>
<organism evidence="2 3">
    <name type="scientific">Catenaria anguillulae PL171</name>
    <dbReference type="NCBI Taxonomy" id="765915"/>
    <lineage>
        <taxon>Eukaryota</taxon>
        <taxon>Fungi</taxon>
        <taxon>Fungi incertae sedis</taxon>
        <taxon>Blastocladiomycota</taxon>
        <taxon>Blastocladiomycetes</taxon>
        <taxon>Blastocladiales</taxon>
        <taxon>Catenariaceae</taxon>
        <taxon>Catenaria</taxon>
    </lineage>
</organism>
<feature type="compositionally biased region" description="Polar residues" evidence="1">
    <location>
        <begin position="96"/>
        <end position="105"/>
    </location>
</feature>
<feature type="non-terminal residue" evidence="2">
    <location>
        <position position="1"/>
    </location>
</feature>
<dbReference type="AlphaFoldDB" id="A0A1Y2HDB2"/>
<dbReference type="Proteomes" id="UP000193411">
    <property type="component" value="Unassembled WGS sequence"/>
</dbReference>
<gene>
    <name evidence="2" type="ORF">BCR44DRAFT_1443113</name>
</gene>
<keyword evidence="3" id="KW-1185">Reference proteome</keyword>
<name>A0A1Y2HDB2_9FUNG</name>
<accession>A0A1Y2HDB2</accession>
<evidence type="ECO:0000313" key="3">
    <source>
        <dbReference type="Proteomes" id="UP000193411"/>
    </source>
</evidence>
<comment type="caution">
    <text evidence="2">The sequence shown here is derived from an EMBL/GenBank/DDBJ whole genome shotgun (WGS) entry which is preliminary data.</text>
</comment>
<dbReference type="InterPro" id="IPR009057">
    <property type="entry name" value="Homeodomain-like_sf"/>
</dbReference>